<protein>
    <submittedName>
        <fullName evidence="1">Uncharacterized protein</fullName>
    </submittedName>
</protein>
<dbReference type="AlphaFoldDB" id="A0A9P6J4J1"/>
<dbReference type="Gene3D" id="3.80.10.10">
    <property type="entry name" value="Ribonuclease Inhibitor"/>
    <property type="match status" value="1"/>
</dbReference>
<comment type="caution">
    <text evidence="1">The sequence shown here is derived from an EMBL/GenBank/DDBJ whole genome shotgun (WGS) entry which is preliminary data.</text>
</comment>
<keyword evidence="2" id="KW-1185">Reference proteome</keyword>
<accession>A0A9P6J4J1</accession>
<dbReference type="InterPro" id="IPR032675">
    <property type="entry name" value="LRR_dom_sf"/>
</dbReference>
<gene>
    <name evidence="1" type="ORF">BGZ65_009247</name>
</gene>
<dbReference type="EMBL" id="JAAAHW010006381">
    <property type="protein sequence ID" value="KAF9962367.1"/>
    <property type="molecule type" value="Genomic_DNA"/>
</dbReference>
<reference evidence="1" key="1">
    <citation type="journal article" date="2020" name="Fungal Divers.">
        <title>Resolving the Mortierellaceae phylogeny through synthesis of multi-gene phylogenetics and phylogenomics.</title>
        <authorList>
            <person name="Vandepol N."/>
            <person name="Liber J."/>
            <person name="Desiro A."/>
            <person name="Na H."/>
            <person name="Kennedy M."/>
            <person name="Barry K."/>
            <person name="Grigoriev I.V."/>
            <person name="Miller A.N."/>
            <person name="O'Donnell K."/>
            <person name="Stajich J.E."/>
            <person name="Bonito G."/>
        </authorList>
    </citation>
    <scope>NUCLEOTIDE SEQUENCE</scope>
    <source>
        <strain evidence="1">MES-2147</strain>
    </source>
</reference>
<sequence>MKGHVKWVCIDHYRENYQSKAVKAAWGSFDENVGRVEVKIQSNVQADQFYSALEYAKSVYELRIELEWDPTYSDFMRLRDTLSTTNIGALALDLGFCEAHVMSTDILNRGRRYDPIFDIMRHPSIWSFEIHNAPPDLFQRSSLLSRDDFSHLRHLRISERQLRNGDKLKMEEEILSLKCLLANAPNLTSLALPSTWESLPVVYSSVVGYQTYPIDFYDEYMTPILRILPPPIDSPQSKISLQNLDQLFEIHGGRIETFYFEREPRGSVLDALAEATQSGSRLKELNTRFFQRKEGDDCIENLVSIVSRSELRKLDLASLNDAEYARIVESIQWKHLRELYIELDDISQWSTIKALVDGVRRTSERVELERFTLQSENSTTSASQKELLRYNLG</sequence>
<name>A0A9P6J4J1_9FUNG</name>
<dbReference type="OrthoDB" id="120976at2759"/>
<evidence type="ECO:0000313" key="2">
    <source>
        <dbReference type="Proteomes" id="UP000749646"/>
    </source>
</evidence>
<evidence type="ECO:0000313" key="1">
    <source>
        <dbReference type="EMBL" id="KAF9962367.1"/>
    </source>
</evidence>
<dbReference type="Proteomes" id="UP000749646">
    <property type="component" value="Unassembled WGS sequence"/>
</dbReference>
<proteinExistence type="predicted"/>
<organism evidence="1 2">
    <name type="scientific">Modicella reniformis</name>
    <dbReference type="NCBI Taxonomy" id="1440133"/>
    <lineage>
        <taxon>Eukaryota</taxon>
        <taxon>Fungi</taxon>
        <taxon>Fungi incertae sedis</taxon>
        <taxon>Mucoromycota</taxon>
        <taxon>Mortierellomycotina</taxon>
        <taxon>Mortierellomycetes</taxon>
        <taxon>Mortierellales</taxon>
        <taxon>Mortierellaceae</taxon>
        <taxon>Modicella</taxon>
    </lineage>
</organism>